<name>A0AAD1W1M2_PELCU</name>
<dbReference type="EMBL" id="OW240914">
    <property type="protein sequence ID" value="CAH2276939.1"/>
    <property type="molecule type" value="Genomic_DNA"/>
</dbReference>
<feature type="non-terminal residue" evidence="1">
    <location>
        <position position="97"/>
    </location>
</feature>
<dbReference type="Proteomes" id="UP001295444">
    <property type="component" value="Chromosome 03"/>
</dbReference>
<dbReference type="AlphaFoldDB" id="A0AAD1W1M2"/>
<gene>
    <name evidence="1" type="ORF">PECUL_23A002960</name>
</gene>
<evidence type="ECO:0000313" key="1">
    <source>
        <dbReference type="EMBL" id="CAH2276939.1"/>
    </source>
</evidence>
<keyword evidence="2" id="KW-1185">Reference proteome</keyword>
<organism evidence="1 2">
    <name type="scientific">Pelobates cultripes</name>
    <name type="common">Western spadefoot toad</name>
    <dbReference type="NCBI Taxonomy" id="61616"/>
    <lineage>
        <taxon>Eukaryota</taxon>
        <taxon>Metazoa</taxon>
        <taxon>Chordata</taxon>
        <taxon>Craniata</taxon>
        <taxon>Vertebrata</taxon>
        <taxon>Euteleostomi</taxon>
        <taxon>Amphibia</taxon>
        <taxon>Batrachia</taxon>
        <taxon>Anura</taxon>
        <taxon>Pelobatoidea</taxon>
        <taxon>Pelobatidae</taxon>
        <taxon>Pelobates</taxon>
    </lineage>
</organism>
<evidence type="ECO:0000313" key="2">
    <source>
        <dbReference type="Proteomes" id="UP001295444"/>
    </source>
</evidence>
<protein>
    <submittedName>
        <fullName evidence="1">Uncharacterized protein</fullName>
    </submittedName>
</protein>
<proteinExistence type="predicted"/>
<accession>A0AAD1W1M2</accession>
<sequence length="97" mass="11001">MSLYPVGIRFPRGSPHLACLFRSALLRTCWCGCTASMHQNLPHLFNAMLAYRQSLWPHLEYERSPGWVAVNTQQDGRDAAALCSHVLLTLGLFFRQP</sequence>
<reference evidence="1" key="1">
    <citation type="submission" date="2022-03" db="EMBL/GenBank/DDBJ databases">
        <authorList>
            <person name="Alioto T."/>
            <person name="Alioto T."/>
            <person name="Gomez Garrido J."/>
        </authorList>
    </citation>
    <scope>NUCLEOTIDE SEQUENCE</scope>
</reference>